<proteinExistence type="predicted"/>
<gene>
    <name evidence="1" type="ORF">R1flu_016407</name>
</gene>
<dbReference type="Proteomes" id="UP001605036">
    <property type="component" value="Unassembled WGS sequence"/>
</dbReference>
<name>A0ABD1YLS6_9MARC</name>
<organism evidence="1 2">
    <name type="scientific">Riccia fluitans</name>
    <dbReference type="NCBI Taxonomy" id="41844"/>
    <lineage>
        <taxon>Eukaryota</taxon>
        <taxon>Viridiplantae</taxon>
        <taxon>Streptophyta</taxon>
        <taxon>Embryophyta</taxon>
        <taxon>Marchantiophyta</taxon>
        <taxon>Marchantiopsida</taxon>
        <taxon>Marchantiidae</taxon>
        <taxon>Marchantiales</taxon>
        <taxon>Ricciaceae</taxon>
        <taxon>Riccia</taxon>
    </lineage>
</organism>
<accession>A0ABD1YLS6</accession>
<keyword evidence="2" id="KW-1185">Reference proteome</keyword>
<evidence type="ECO:0000313" key="2">
    <source>
        <dbReference type="Proteomes" id="UP001605036"/>
    </source>
</evidence>
<protein>
    <submittedName>
        <fullName evidence="1">Uncharacterized protein</fullName>
    </submittedName>
</protein>
<evidence type="ECO:0000313" key="1">
    <source>
        <dbReference type="EMBL" id="KAL2631721.1"/>
    </source>
</evidence>
<comment type="caution">
    <text evidence="1">The sequence shown here is derived from an EMBL/GenBank/DDBJ whole genome shotgun (WGS) entry which is preliminary data.</text>
</comment>
<sequence length="175" mass="20417">MNDLPSEAFLDNDNAESEVDVILGTLDINFESNMAIGEKRQCTMLSKSMETTHKIDKWTGVGNFALWSCEMRDKLTTQGQARSLLDERLESMREDEWVDLCFQIWNEIWLYLGDEIHIQVLWLTTFTRIMEVLSEALFEHFHIIEDACESQALILHDEGQRRPIDACIEIYILEL</sequence>
<dbReference type="AlphaFoldDB" id="A0ABD1YLS6"/>
<dbReference type="EMBL" id="JBHFFA010000004">
    <property type="protein sequence ID" value="KAL2631721.1"/>
    <property type="molecule type" value="Genomic_DNA"/>
</dbReference>
<reference evidence="1 2" key="1">
    <citation type="submission" date="2024-09" db="EMBL/GenBank/DDBJ databases">
        <title>Chromosome-scale assembly of Riccia fluitans.</title>
        <authorList>
            <person name="Paukszto L."/>
            <person name="Sawicki J."/>
            <person name="Karawczyk K."/>
            <person name="Piernik-Szablinska J."/>
            <person name="Szczecinska M."/>
            <person name="Mazdziarz M."/>
        </authorList>
    </citation>
    <scope>NUCLEOTIDE SEQUENCE [LARGE SCALE GENOMIC DNA]</scope>
    <source>
        <strain evidence="1">Rf_01</strain>
        <tissue evidence="1">Aerial parts of the thallus</tissue>
    </source>
</reference>